<keyword evidence="3" id="KW-1185">Reference proteome</keyword>
<organism evidence="2 3">
    <name type="scientific">Oikopleura dioica</name>
    <name type="common">Tunicate</name>
    <dbReference type="NCBI Taxonomy" id="34765"/>
    <lineage>
        <taxon>Eukaryota</taxon>
        <taxon>Metazoa</taxon>
        <taxon>Chordata</taxon>
        <taxon>Tunicata</taxon>
        <taxon>Appendicularia</taxon>
        <taxon>Copelata</taxon>
        <taxon>Oikopleuridae</taxon>
        <taxon>Oikopleura</taxon>
    </lineage>
</organism>
<reference evidence="2 3" key="1">
    <citation type="submission" date="2021-04" db="EMBL/GenBank/DDBJ databases">
        <authorList>
            <person name="Bliznina A."/>
        </authorList>
    </citation>
    <scope>NUCLEOTIDE SEQUENCE [LARGE SCALE GENOMIC DNA]</scope>
</reference>
<evidence type="ECO:0000313" key="3">
    <source>
        <dbReference type="Proteomes" id="UP001158576"/>
    </source>
</evidence>
<evidence type="ECO:0000256" key="1">
    <source>
        <dbReference type="SAM" id="Phobius"/>
    </source>
</evidence>
<keyword evidence="1" id="KW-1133">Transmembrane helix</keyword>
<protein>
    <submittedName>
        <fullName evidence="2">Oidioi.mRNA.OKI2018_I69.PAR.g9421.t1.cds</fullName>
    </submittedName>
</protein>
<name>A0ABN7RQY4_OIKDI</name>
<dbReference type="Proteomes" id="UP001158576">
    <property type="component" value="Chromosome PAR"/>
</dbReference>
<feature type="transmembrane region" description="Helical" evidence="1">
    <location>
        <begin position="193"/>
        <end position="214"/>
    </location>
</feature>
<keyword evidence="1" id="KW-0472">Membrane</keyword>
<sequence length="227" mass="25560">MKILTVLSALVLADNLTDDRILYIMTGPRLRHPCYLKKKVETSAGGIYFAEKSCGVKPGNIVLEKSPGSDFSDILGQVKRIRPVTMRLDVEVHVKFVDPDQLEPVNDDDYERFAAENIDEKEMYTNYDGVSLDDLPFEELSDFEREKVFGEDEDYDVMFREPEEVFSIYGKGGGIVGARLAREENLKTIGTSWIPALVLIGIVIAAGVMFKNFVKDEMANQNEKYGS</sequence>
<dbReference type="EMBL" id="OU015568">
    <property type="protein sequence ID" value="CAG5079930.1"/>
    <property type="molecule type" value="Genomic_DNA"/>
</dbReference>
<evidence type="ECO:0000313" key="2">
    <source>
        <dbReference type="EMBL" id="CAG5079930.1"/>
    </source>
</evidence>
<gene>
    <name evidence="2" type="ORF">OKIOD_LOCUS979</name>
</gene>
<accession>A0ABN7RQY4</accession>
<proteinExistence type="predicted"/>
<keyword evidence="1" id="KW-0812">Transmembrane</keyword>